<feature type="chain" id="PRO_5043852004" evidence="1">
    <location>
        <begin position="16"/>
        <end position="116"/>
    </location>
</feature>
<dbReference type="Proteomes" id="UP001162131">
    <property type="component" value="Unassembled WGS sequence"/>
</dbReference>
<proteinExistence type="predicted"/>
<evidence type="ECO:0000256" key="1">
    <source>
        <dbReference type="SAM" id="SignalP"/>
    </source>
</evidence>
<name>A0AAU9JDZ6_9CILI</name>
<keyword evidence="3" id="KW-1185">Reference proteome</keyword>
<evidence type="ECO:0000313" key="3">
    <source>
        <dbReference type="Proteomes" id="UP001162131"/>
    </source>
</evidence>
<feature type="signal peptide" evidence="1">
    <location>
        <begin position="1"/>
        <end position="15"/>
    </location>
</feature>
<organism evidence="2 3">
    <name type="scientific">Blepharisma stoltei</name>
    <dbReference type="NCBI Taxonomy" id="1481888"/>
    <lineage>
        <taxon>Eukaryota</taxon>
        <taxon>Sar</taxon>
        <taxon>Alveolata</taxon>
        <taxon>Ciliophora</taxon>
        <taxon>Postciliodesmatophora</taxon>
        <taxon>Heterotrichea</taxon>
        <taxon>Heterotrichida</taxon>
        <taxon>Blepharismidae</taxon>
        <taxon>Blepharisma</taxon>
    </lineage>
</organism>
<reference evidence="2" key="1">
    <citation type="submission" date="2021-09" db="EMBL/GenBank/DDBJ databases">
        <authorList>
            <consortium name="AG Swart"/>
            <person name="Singh M."/>
            <person name="Singh A."/>
            <person name="Seah K."/>
            <person name="Emmerich C."/>
        </authorList>
    </citation>
    <scope>NUCLEOTIDE SEQUENCE</scope>
    <source>
        <strain evidence="2">ATCC30299</strain>
    </source>
</reference>
<accession>A0AAU9JDZ6</accession>
<gene>
    <name evidence="2" type="ORF">BSTOLATCC_MIC38749</name>
</gene>
<evidence type="ECO:0000313" key="2">
    <source>
        <dbReference type="EMBL" id="CAG9325496.1"/>
    </source>
</evidence>
<sequence>MKAIFLIAFFHLLISERIFRHSFLQQEAIKAAQVATSADTEASSNDAEGLMAQAEAEIVSEPSSPDNDPLIMKYMIESTTIYFKDYYVPTHTDSSGNVTYPDLDQIRENMYADLTS</sequence>
<protein>
    <submittedName>
        <fullName evidence="2">Uncharacterized protein</fullName>
    </submittedName>
</protein>
<comment type="caution">
    <text evidence="2">The sequence shown here is derived from an EMBL/GenBank/DDBJ whole genome shotgun (WGS) entry which is preliminary data.</text>
</comment>
<dbReference type="AlphaFoldDB" id="A0AAU9JDZ6"/>
<keyword evidence="1" id="KW-0732">Signal</keyword>
<dbReference type="EMBL" id="CAJZBQ010000038">
    <property type="protein sequence ID" value="CAG9325496.1"/>
    <property type="molecule type" value="Genomic_DNA"/>
</dbReference>